<protein>
    <recommendedName>
        <fullName evidence="3">Transposase</fullName>
    </recommendedName>
</protein>
<evidence type="ECO:0000313" key="2">
    <source>
        <dbReference type="Proteomes" id="UP000295649"/>
    </source>
</evidence>
<proteinExistence type="predicted"/>
<organism evidence="1 2">
    <name type="scientific">Methylomonas methanica</name>
    <dbReference type="NCBI Taxonomy" id="421"/>
    <lineage>
        <taxon>Bacteria</taxon>
        <taxon>Pseudomonadati</taxon>
        <taxon>Pseudomonadota</taxon>
        <taxon>Gammaproteobacteria</taxon>
        <taxon>Methylococcales</taxon>
        <taxon>Methylococcaceae</taxon>
        <taxon>Methylomonas</taxon>
    </lineage>
</organism>
<dbReference type="InterPro" id="IPR012337">
    <property type="entry name" value="RNaseH-like_sf"/>
</dbReference>
<dbReference type="Gene3D" id="3.30.420.10">
    <property type="entry name" value="Ribonuclease H-like superfamily/Ribonuclease H"/>
    <property type="match status" value="1"/>
</dbReference>
<comment type="caution">
    <text evidence="1">The sequence shown here is derived from an EMBL/GenBank/DDBJ whole genome shotgun (WGS) entry which is preliminary data.</text>
</comment>
<dbReference type="SUPFAM" id="SSF53098">
    <property type="entry name" value="Ribonuclease H-like"/>
    <property type="match status" value="1"/>
</dbReference>
<name>A0ABY2CF63_METMH</name>
<gene>
    <name evidence="1" type="ORF">EDE11_1521</name>
</gene>
<dbReference type="InterPro" id="IPR036397">
    <property type="entry name" value="RNaseH_sf"/>
</dbReference>
<accession>A0ABY2CF63</accession>
<evidence type="ECO:0000313" key="1">
    <source>
        <dbReference type="EMBL" id="TCV72455.1"/>
    </source>
</evidence>
<keyword evidence="2" id="KW-1185">Reference proteome</keyword>
<dbReference type="EMBL" id="SMCN01000052">
    <property type="protein sequence ID" value="TCV72455.1"/>
    <property type="molecule type" value="Genomic_DNA"/>
</dbReference>
<dbReference type="Proteomes" id="UP000295649">
    <property type="component" value="Unassembled WGS sequence"/>
</dbReference>
<evidence type="ECO:0008006" key="3">
    <source>
        <dbReference type="Google" id="ProtNLM"/>
    </source>
</evidence>
<sequence>MDGCVSPKWSVGQSQILGLEDYKAAVAGLNQTATTCLSIAQAQRHPAILAHHYRYQELVAERSIDALIDKNRRFPDLKNRLGERIEVAVILNDKVLPFYEANALPVLRILTDRGTEYCGKVEKHDYQLYLAIDNIDHTKNMSSQNNGICDRFHKIILQEYYQVTFRKKLYSELDELRKICTNGWVIQQ</sequence>
<reference evidence="1 2" key="1">
    <citation type="submission" date="2019-03" db="EMBL/GenBank/DDBJ databases">
        <title>Systems level insights into methane cycling in arid and semi-arid ecosystems.</title>
        <authorList>
            <person name="Kalyuzhnaya M."/>
        </authorList>
    </citation>
    <scope>NUCLEOTIDE SEQUENCE [LARGE SCALE GENOMIC DNA]</scope>
    <source>
        <strain evidence="1 2">S-1</strain>
    </source>
</reference>